<name>A0A224YGD0_9ACAR</name>
<protein>
    <submittedName>
        <fullName evidence="1">Uncharacterized protein</fullName>
    </submittedName>
</protein>
<organism evidence="1">
    <name type="scientific">Rhipicephalus zambeziensis</name>
    <dbReference type="NCBI Taxonomy" id="60191"/>
    <lineage>
        <taxon>Eukaryota</taxon>
        <taxon>Metazoa</taxon>
        <taxon>Ecdysozoa</taxon>
        <taxon>Arthropoda</taxon>
        <taxon>Chelicerata</taxon>
        <taxon>Arachnida</taxon>
        <taxon>Acari</taxon>
        <taxon>Parasitiformes</taxon>
        <taxon>Ixodida</taxon>
        <taxon>Ixodoidea</taxon>
        <taxon>Ixodidae</taxon>
        <taxon>Rhipicephalinae</taxon>
        <taxon>Rhipicephalus</taxon>
        <taxon>Rhipicephalus</taxon>
    </lineage>
</organism>
<evidence type="ECO:0000313" key="1">
    <source>
        <dbReference type="EMBL" id="MAA13521.1"/>
    </source>
</evidence>
<dbReference type="EMBL" id="GFPF01002375">
    <property type="protein sequence ID" value="MAA13521.1"/>
    <property type="molecule type" value="Transcribed_RNA"/>
</dbReference>
<proteinExistence type="predicted"/>
<accession>A0A224YGD0</accession>
<sequence>MRTGPSVGAHAHAGVARALRVASLIMTGLSAFRLVRDACNAQSVVRSNRVLAVSMAICNECHIATTVALQRQLALAQHEATFRIRIMHYHNCR</sequence>
<dbReference type="AlphaFoldDB" id="A0A224YGD0"/>
<reference evidence="1" key="1">
    <citation type="journal article" date="2017" name="Parasit. Vectors">
        <title>Sialotranscriptomics of Rhipicephalus zambeziensis reveals intricate expression profiles of secretory proteins and suggests tight temporal transcriptional regulation during blood-feeding.</title>
        <authorList>
            <person name="de Castro M.H."/>
            <person name="de Klerk D."/>
            <person name="Pienaar R."/>
            <person name="Rees D.J.G."/>
            <person name="Mans B.J."/>
        </authorList>
    </citation>
    <scope>NUCLEOTIDE SEQUENCE</scope>
    <source>
        <tissue evidence="1">Salivary glands</tissue>
    </source>
</reference>